<dbReference type="GO" id="GO:0005829">
    <property type="term" value="C:cytosol"/>
    <property type="evidence" value="ECO:0007669"/>
    <property type="project" value="TreeGrafter"/>
</dbReference>
<dbReference type="PANTHER" id="PTHR46797:SF1">
    <property type="entry name" value="METHYLPHOSPHONATE SYNTHASE"/>
    <property type="match status" value="1"/>
</dbReference>
<dbReference type="CDD" id="cd00093">
    <property type="entry name" value="HTH_XRE"/>
    <property type="match status" value="1"/>
</dbReference>
<dbReference type="Pfam" id="PF13560">
    <property type="entry name" value="HTH_31"/>
    <property type="match status" value="1"/>
</dbReference>
<dbReference type="InterPro" id="IPR001387">
    <property type="entry name" value="Cro/C1-type_HTH"/>
</dbReference>
<name>A0A4R6KCS7_9ACTN</name>
<evidence type="ECO:0000313" key="3">
    <source>
        <dbReference type="EMBL" id="TDO46662.1"/>
    </source>
</evidence>
<comment type="caution">
    <text evidence="3">The sequence shown here is derived from an EMBL/GenBank/DDBJ whole genome shotgun (WGS) entry which is preliminary data.</text>
</comment>
<keyword evidence="1" id="KW-0238">DNA-binding</keyword>
<evidence type="ECO:0000259" key="2">
    <source>
        <dbReference type="PROSITE" id="PS50943"/>
    </source>
</evidence>
<gene>
    <name evidence="3" type="ORF">EV643_11045</name>
</gene>
<dbReference type="EMBL" id="SNWQ01000010">
    <property type="protein sequence ID" value="TDO46662.1"/>
    <property type="molecule type" value="Genomic_DNA"/>
</dbReference>
<keyword evidence="4" id="KW-1185">Reference proteome</keyword>
<dbReference type="InterPro" id="IPR050807">
    <property type="entry name" value="TransReg_Diox_bact_type"/>
</dbReference>
<dbReference type="InterPro" id="IPR010982">
    <property type="entry name" value="Lambda_DNA-bd_dom_sf"/>
</dbReference>
<dbReference type="Gene3D" id="1.10.260.40">
    <property type="entry name" value="lambda repressor-like DNA-binding domains"/>
    <property type="match status" value="1"/>
</dbReference>
<sequence length="398" mass="43411">MDNDLPNIGQEIRRLRKWRGMTLEALAGQAGITKGYLSKIENGNAALDRRSTIKAIADALRVSMADLVGDQFLIERSDGDVLGSIPDIRLALLSTDLLSGPPVPAHRPMEALLTETQQLAEWRQMCKDAEVGRALPGLLSDLHAAAAEGQSKQDALRSIVQATHTSTLFLKSLGAVDLAWVAADRGHQAAVMLDDPLFIAASEFARSQALIGLGAYERADKLAQHAAELLTPKTEADFEIYGTSVITTAFTAQVRGDDPEEAIREAQSAAERTTGTNAFWMNFSKTNVNQWRISIALEADDPIKAAEVAEQVRLEDIPAQSRKVAFLIDHARALHALRGRDADVVKLLQKAEKLGPTRTRKSVWAREIVSEMLLRARRDAGGRELRGLADRMGMLSAI</sequence>
<dbReference type="AlphaFoldDB" id="A0A4R6KCS7"/>
<reference evidence="3 4" key="1">
    <citation type="submission" date="2019-03" db="EMBL/GenBank/DDBJ databases">
        <title>Genomic Encyclopedia of Type Strains, Phase III (KMG-III): the genomes of soil and plant-associated and newly described type strains.</title>
        <authorList>
            <person name="Whitman W."/>
        </authorList>
    </citation>
    <scope>NUCLEOTIDE SEQUENCE [LARGE SCALE GENOMIC DNA]</scope>
    <source>
        <strain evidence="3 4">VKM Ac-2527</strain>
    </source>
</reference>
<dbReference type="SUPFAM" id="SSF47413">
    <property type="entry name" value="lambda repressor-like DNA-binding domains"/>
    <property type="match status" value="1"/>
</dbReference>
<dbReference type="GO" id="GO:0003700">
    <property type="term" value="F:DNA-binding transcription factor activity"/>
    <property type="evidence" value="ECO:0007669"/>
    <property type="project" value="TreeGrafter"/>
</dbReference>
<accession>A0A4R6KCS7</accession>
<dbReference type="RefSeq" id="WP_202869672.1">
    <property type="nucleotide sequence ID" value="NZ_SNWQ01000010.1"/>
</dbReference>
<dbReference type="SMART" id="SM00530">
    <property type="entry name" value="HTH_XRE"/>
    <property type="match status" value="1"/>
</dbReference>
<feature type="domain" description="HTH cro/C1-type" evidence="2">
    <location>
        <begin position="12"/>
        <end position="67"/>
    </location>
</feature>
<dbReference type="PANTHER" id="PTHR46797">
    <property type="entry name" value="HTH-TYPE TRANSCRIPTIONAL REGULATOR"/>
    <property type="match status" value="1"/>
</dbReference>
<evidence type="ECO:0000313" key="4">
    <source>
        <dbReference type="Proteomes" id="UP000295388"/>
    </source>
</evidence>
<dbReference type="PROSITE" id="PS50943">
    <property type="entry name" value="HTH_CROC1"/>
    <property type="match status" value="1"/>
</dbReference>
<proteinExistence type="predicted"/>
<organism evidence="3 4">
    <name type="scientific">Kribbella caucasensis</name>
    <dbReference type="NCBI Taxonomy" id="2512215"/>
    <lineage>
        <taxon>Bacteria</taxon>
        <taxon>Bacillati</taxon>
        <taxon>Actinomycetota</taxon>
        <taxon>Actinomycetes</taxon>
        <taxon>Propionibacteriales</taxon>
        <taxon>Kribbellaceae</taxon>
        <taxon>Kribbella</taxon>
    </lineage>
</organism>
<dbReference type="Proteomes" id="UP000295388">
    <property type="component" value="Unassembled WGS sequence"/>
</dbReference>
<protein>
    <submittedName>
        <fullName evidence="3">Helix-turn-helix protein</fullName>
    </submittedName>
</protein>
<dbReference type="GO" id="GO:0003677">
    <property type="term" value="F:DNA binding"/>
    <property type="evidence" value="ECO:0007669"/>
    <property type="project" value="UniProtKB-KW"/>
</dbReference>
<evidence type="ECO:0000256" key="1">
    <source>
        <dbReference type="ARBA" id="ARBA00023125"/>
    </source>
</evidence>